<evidence type="ECO:0008006" key="3">
    <source>
        <dbReference type="Google" id="ProtNLM"/>
    </source>
</evidence>
<proteinExistence type="predicted"/>
<reference evidence="1 2" key="1">
    <citation type="submission" date="2018-10" db="EMBL/GenBank/DDBJ databases">
        <title>A high-quality apple genome assembly.</title>
        <authorList>
            <person name="Hu J."/>
        </authorList>
    </citation>
    <scope>NUCLEOTIDE SEQUENCE [LARGE SCALE GENOMIC DNA]</scope>
    <source>
        <strain evidence="2">cv. HFTH1</strain>
        <tissue evidence="1">Young leaf</tissue>
    </source>
</reference>
<dbReference type="AlphaFoldDB" id="A0A498KMD8"/>
<comment type="caution">
    <text evidence="1">The sequence shown here is derived from an EMBL/GenBank/DDBJ whole genome shotgun (WGS) entry which is preliminary data.</text>
</comment>
<name>A0A498KMD8_MALDO</name>
<organism evidence="1 2">
    <name type="scientific">Malus domestica</name>
    <name type="common">Apple</name>
    <name type="synonym">Pyrus malus</name>
    <dbReference type="NCBI Taxonomy" id="3750"/>
    <lineage>
        <taxon>Eukaryota</taxon>
        <taxon>Viridiplantae</taxon>
        <taxon>Streptophyta</taxon>
        <taxon>Embryophyta</taxon>
        <taxon>Tracheophyta</taxon>
        <taxon>Spermatophyta</taxon>
        <taxon>Magnoliopsida</taxon>
        <taxon>eudicotyledons</taxon>
        <taxon>Gunneridae</taxon>
        <taxon>Pentapetalae</taxon>
        <taxon>rosids</taxon>
        <taxon>fabids</taxon>
        <taxon>Rosales</taxon>
        <taxon>Rosaceae</taxon>
        <taxon>Amygdaloideae</taxon>
        <taxon>Maleae</taxon>
        <taxon>Malus</taxon>
    </lineage>
</organism>
<evidence type="ECO:0000313" key="2">
    <source>
        <dbReference type="Proteomes" id="UP000290289"/>
    </source>
</evidence>
<dbReference type="Proteomes" id="UP000290289">
    <property type="component" value="Chromosome 1"/>
</dbReference>
<gene>
    <name evidence="1" type="ORF">DVH24_022800</name>
</gene>
<evidence type="ECO:0000313" key="1">
    <source>
        <dbReference type="EMBL" id="RXI08656.1"/>
    </source>
</evidence>
<accession>A0A498KMD8</accession>
<sequence>MGDWVMSLAEQLSPPDFDLFMMLCWVIWGARNSRLWNDKSSNPDNFRWKRPPRGQLKLNVDGAWNKELNTGVLVLLFVTARGTLLLLL</sequence>
<protein>
    <recommendedName>
        <fullName evidence="3">RNase H type-1 domain-containing protein</fullName>
    </recommendedName>
</protein>
<keyword evidence="2" id="KW-1185">Reference proteome</keyword>
<dbReference type="EMBL" id="RDQH01000327">
    <property type="protein sequence ID" value="RXI08656.1"/>
    <property type="molecule type" value="Genomic_DNA"/>
</dbReference>